<proteinExistence type="predicted"/>
<accession>A0A2G8K7I6</accession>
<dbReference type="InterPro" id="IPR011009">
    <property type="entry name" value="Kinase-like_dom_sf"/>
</dbReference>
<evidence type="ECO:0000313" key="3">
    <source>
        <dbReference type="EMBL" id="PIK43957.1"/>
    </source>
</evidence>
<feature type="compositionally biased region" description="Polar residues" evidence="1">
    <location>
        <begin position="98"/>
        <end position="107"/>
    </location>
</feature>
<sequence length="920" mass="100715">MPFGSPIRRTPVPSRPRLERRSVWKKVFCTLPCCGRTYADDDGLAGEYIPAYIHPIPRRLPYYGPIQEDSHVTVSSEMKKPASRVLNFPGEDEGTRAVPSTESSSLIDTIFSGEPSSLTNSTRDESKRHQSQNTPGNKHHRNPSDHHEILPAVNNLEEAIKAQSQHIRELSIDRHVECGFRSSSSFIKAGYFFFGYQGDVATTNVKATSFKGTTIQSSSTYQHRPVSDVSNDRRFVKSFQQQDLITTSISLPLSRLSLDTRVSSANKHRQVSDTTNIPHVGDSFQHQVMLSAPRSSTPSRQLSVTPMVIMNGHGRALSAPAQIHVGLSCQILRSSINRFTRPRCQSEPAAICFARFSITFGRNCVSLIVSGMIKPETNGICYSAPHQLVHYRPLVTAANSAKEVSALGEAAGPSPLTLSVANAIKFGTHNTVTFTTPNTKSVKDGASSCINDHVIPLMCTPVQMSVKHQLFGTRQTAQCSSSNDIFGQLSISHPSSKVVKSPEHHDILMQSISANRRVYDHFPDNGCKMPAHWILNNPIPVDHTISSQNATPQRSIAINKICSPKYTLQPFKPTNPTVEPIGKKIAVKTPGIVGNHYTPNIPFYAPPVMQAWNLATNWMGSNLFHQGTSNVAMVGQPLGQNVNSPLIPTAVGVNPIGGFRYKTPKLTSPAWGTLGGSPTTPLQNNAPNLSISSKALKNVPQYPWKNPFLQNVQTATTAKKSPPRHAQNINIQQQPLYNPFQNYTAGLSNTQQLAVHSPPPKHLKASDYNLPSSCDVIAKSDLEDICNSMQMPTILGSGSFGEVRLMNSYLQDACVRSKFITKTEMKRVSSSDTDVPVLVQEFVGDSVTFKATTVADVIDAKGLNGPSSFSVAIQVCRAIKEIHFSGMIHCDLKTDNIMFLRGPSGKMETSRSKLLTLGKR</sequence>
<dbReference type="InterPro" id="IPR000719">
    <property type="entry name" value="Prot_kinase_dom"/>
</dbReference>
<dbReference type="STRING" id="307972.A0A2G8K7I6"/>
<dbReference type="InterPro" id="IPR008271">
    <property type="entry name" value="Ser/Thr_kinase_AS"/>
</dbReference>
<evidence type="ECO:0000313" key="4">
    <source>
        <dbReference type="Proteomes" id="UP000230750"/>
    </source>
</evidence>
<reference evidence="3 4" key="1">
    <citation type="journal article" date="2017" name="PLoS Biol.">
        <title>The sea cucumber genome provides insights into morphological evolution and visceral regeneration.</title>
        <authorList>
            <person name="Zhang X."/>
            <person name="Sun L."/>
            <person name="Yuan J."/>
            <person name="Sun Y."/>
            <person name="Gao Y."/>
            <person name="Zhang L."/>
            <person name="Li S."/>
            <person name="Dai H."/>
            <person name="Hamel J.F."/>
            <person name="Liu C."/>
            <person name="Yu Y."/>
            <person name="Liu S."/>
            <person name="Lin W."/>
            <person name="Guo K."/>
            <person name="Jin S."/>
            <person name="Xu P."/>
            <person name="Storey K.B."/>
            <person name="Huan P."/>
            <person name="Zhang T."/>
            <person name="Zhou Y."/>
            <person name="Zhang J."/>
            <person name="Lin C."/>
            <person name="Li X."/>
            <person name="Xing L."/>
            <person name="Huo D."/>
            <person name="Sun M."/>
            <person name="Wang L."/>
            <person name="Mercier A."/>
            <person name="Li F."/>
            <person name="Yang H."/>
            <person name="Xiang J."/>
        </authorList>
    </citation>
    <scope>NUCLEOTIDE SEQUENCE [LARGE SCALE GENOMIC DNA]</scope>
    <source>
        <strain evidence="3">Shaxun</strain>
        <tissue evidence="3">Muscle</tissue>
    </source>
</reference>
<dbReference type="GO" id="GO:0004672">
    <property type="term" value="F:protein kinase activity"/>
    <property type="evidence" value="ECO:0007669"/>
    <property type="project" value="InterPro"/>
</dbReference>
<evidence type="ECO:0000259" key="2">
    <source>
        <dbReference type="PROSITE" id="PS50011"/>
    </source>
</evidence>
<organism evidence="3 4">
    <name type="scientific">Stichopus japonicus</name>
    <name type="common">Sea cucumber</name>
    <dbReference type="NCBI Taxonomy" id="307972"/>
    <lineage>
        <taxon>Eukaryota</taxon>
        <taxon>Metazoa</taxon>
        <taxon>Echinodermata</taxon>
        <taxon>Eleutherozoa</taxon>
        <taxon>Echinozoa</taxon>
        <taxon>Holothuroidea</taxon>
        <taxon>Aspidochirotacea</taxon>
        <taxon>Aspidochirotida</taxon>
        <taxon>Stichopodidae</taxon>
        <taxon>Apostichopus</taxon>
    </lineage>
</organism>
<keyword evidence="4" id="KW-1185">Reference proteome</keyword>
<dbReference type="SUPFAM" id="SSF56112">
    <property type="entry name" value="Protein kinase-like (PK-like)"/>
    <property type="match status" value="1"/>
</dbReference>
<feature type="region of interest" description="Disordered" evidence="1">
    <location>
        <begin position="73"/>
        <end position="146"/>
    </location>
</feature>
<dbReference type="AlphaFoldDB" id="A0A2G8K7I6"/>
<dbReference type="EMBL" id="MRZV01000812">
    <property type="protein sequence ID" value="PIK43957.1"/>
    <property type="molecule type" value="Genomic_DNA"/>
</dbReference>
<dbReference type="Gene3D" id="1.10.510.10">
    <property type="entry name" value="Transferase(Phosphotransferase) domain 1"/>
    <property type="match status" value="1"/>
</dbReference>
<dbReference type="GO" id="GO:0005524">
    <property type="term" value="F:ATP binding"/>
    <property type="evidence" value="ECO:0007669"/>
    <property type="project" value="InterPro"/>
</dbReference>
<feature type="domain" description="Protein kinase" evidence="2">
    <location>
        <begin position="737"/>
        <end position="920"/>
    </location>
</feature>
<dbReference type="Proteomes" id="UP000230750">
    <property type="component" value="Unassembled WGS sequence"/>
</dbReference>
<dbReference type="PROSITE" id="PS00108">
    <property type="entry name" value="PROTEIN_KINASE_ST"/>
    <property type="match status" value="1"/>
</dbReference>
<comment type="caution">
    <text evidence="3">The sequence shown here is derived from an EMBL/GenBank/DDBJ whole genome shotgun (WGS) entry which is preliminary data.</text>
</comment>
<evidence type="ECO:0000256" key="1">
    <source>
        <dbReference type="SAM" id="MobiDB-lite"/>
    </source>
</evidence>
<protein>
    <recommendedName>
        <fullName evidence="2">Protein kinase domain-containing protein</fullName>
    </recommendedName>
</protein>
<dbReference type="PROSITE" id="PS50011">
    <property type="entry name" value="PROTEIN_KINASE_DOM"/>
    <property type="match status" value="1"/>
</dbReference>
<name>A0A2G8K7I6_STIJA</name>
<gene>
    <name evidence="3" type="ORF">BSL78_19189</name>
</gene>